<name>A0ABT6YE12_9BACT</name>
<dbReference type="Gene3D" id="2.40.100.20">
    <property type="match status" value="1"/>
</dbReference>
<proteinExistence type="predicted"/>
<protein>
    <submittedName>
        <fullName evidence="2">Cyclophilin-like fold protein</fullName>
    </submittedName>
</protein>
<evidence type="ECO:0000313" key="2">
    <source>
        <dbReference type="EMBL" id="MDI9861669.1"/>
    </source>
</evidence>
<sequence length="159" mass="17230">MMIKQITLLGSILAFGIACEKSATLPNENIVVEEAPKDLISMKEDSIVVKIGNQSFTAALLNNETAKAFKALLPLTLKMTELNANEKYASLPKHLPIAPIVPSRIQAGDLMMYGTNTLVLFYQPLSTTYSYTKLGSIIDSTKLANAVGSGDPTIHFDIK</sequence>
<evidence type="ECO:0000259" key="1">
    <source>
        <dbReference type="Pfam" id="PF18050"/>
    </source>
</evidence>
<gene>
    <name evidence="2" type="ORF">QM524_20785</name>
</gene>
<evidence type="ECO:0000313" key="3">
    <source>
        <dbReference type="Proteomes" id="UP001236507"/>
    </source>
</evidence>
<dbReference type="PROSITE" id="PS51257">
    <property type="entry name" value="PROKAR_LIPOPROTEIN"/>
    <property type="match status" value="1"/>
</dbReference>
<dbReference type="InterPro" id="IPR041183">
    <property type="entry name" value="Cyclophilin-like"/>
</dbReference>
<dbReference type="RefSeq" id="WP_283346035.1">
    <property type="nucleotide sequence ID" value="NZ_JASHIF010000021.1"/>
</dbReference>
<feature type="domain" description="Cyclophilin-like" evidence="1">
    <location>
        <begin position="50"/>
        <end position="156"/>
    </location>
</feature>
<dbReference type="EMBL" id="JASHIF010000021">
    <property type="protein sequence ID" value="MDI9861669.1"/>
    <property type="molecule type" value="Genomic_DNA"/>
</dbReference>
<dbReference type="InterPro" id="IPR029000">
    <property type="entry name" value="Cyclophilin-like_dom_sf"/>
</dbReference>
<organism evidence="2 3">
    <name type="scientific">Flectobacillus roseus</name>
    <dbReference type="NCBI Taxonomy" id="502259"/>
    <lineage>
        <taxon>Bacteria</taxon>
        <taxon>Pseudomonadati</taxon>
        <taxon>Bacteroidota</taxon>
        <taxon>Cytophagia</taxon>
        <taxon>Cytophagales</taxon>
        <taxon>Flectobacillaceae</taxon>
        <taxon>Flectobacillus</taxon>
    </lineage>
</organism>
<comment type="caution">
    <text evidence="2">The sequence shown here is derived from an EMBL/GenBank/DDBJ whole genome shotgun (WGS) entry which is preliminary data.</text>
</comment>
<keyword evidence="3" id="KW-1185">Reference proteome</keyword>
<dbReference type="Proteomes" id="UP001236507">
    <property type="component" value="Unassembled WGS sequence"/>
</dbReference>
<accession>A0ABT6YE12</accession>
<dbReference type="SUPFAM" id="SSF50891">
    <property type="entry name" value="Cyclophilin-like"/>
    <property type="match status" value="1"/>
</dbReference>
<reference evidence="2 3" key="1">
    <citation type="submission" date="2023-05" db="EMBL/GenBank/DDBJ databases">
        <title>Novel species of genus Flectobacillus isolated from stream in China.</title>
        <authorList>
            <person name="Lu H."/>
        </authorList>
    </citation>
    <scope>NUCLEOTIDE SEQUENCE [LARGE SCALE GENOMIC DNA]</scope>
    <source>
        <strain evidence="2 3">KCTC 42575</strain>
    </source>
</reference>
<dbReference type="Pfam" id="PF18050">
    <property type="entry name" value="Cyclophil_like2"/>
    <property type="match status" value="1"/>
</dbReference>